<dbReference type="RefSeq" id="WP_155317457.1">
    <property type="nucleotide sequence ID" value="NZ_AP021874.1"/>
</dbReference>
<name>A0A5K7YLT8_9BACT</name>
<dbReference type="KEGG" id="dalk:DSCA_33430"/>
<evidence type="ECO:0000313" key="1">
    <source>
        <dbReference type="EMBL" id="BBO69413.1"/>
    </source>
</evidence>
<sequence>MVGNLGYRYDHENLVDLALLALPSSINPFKKQTIKACLGGCTEYKVICSGMIANAFQAVGYPIVPALRPASGTGSHMANAPYGSRLVMRHHSQIVPKDFDLSPNFEIVKYNIIGLGRFNYQSIWAEKKPTFNRD</sequence>
<reference evidence="1 2" key="1">
    <citation type="submission" date="2019-11" db="EMBL/GenBank/DDBJ databases">
        <title>Comparative genomics of hydrocarbon-degrading Desulfosarcina strains.</title>
        <authorList>
            <person name="Watanabe M."/>
            <person name="Kojima H."/>
            <person name="Fukui M."/>
        </authorList>
    </citation>
    <scope>NUCLEOTIDE SEQUENCE [LARGE SCALE GENOMIC DNA]</scope>
    <source>
        <strain evidence="1 2">PL12</strain>
    </source>
</reference>
<dbReference type="EMBL" id="AP021874">
    <property type="protein sequence ID" value="BBO69413.1"/>
    <property type="molecule type" value="Genomic_DNA"/>
</dbReference>
<protein>
    <submittedName>
        <fullName evidence="1">Uncharacterized protein</fullName>
    </submittedName>
</protein>
<accession>A0A5K7YLT8</accession>
<keyword evidence="2" id="KW-1185">Reference proteome</keyword>
<dbReference type="Proteomes" id="UP000427906">
    <property type="component" value="Chromosome"/>
</dbReference>
<dbReference type="AlphaFoldDB" id="A0A5K7YLT8"/>
<evidence type="ECO:0000313" key="2">
    <source>
        <dbReference type="Proteomes" id="UP000427906"/>
    </source>
</evidence>
<dbReference type="OrthoDB" id="1550427at2"/>
<organism evidence="1 2">
    <name type="scientific">Desulfosarcina alkanivorans</name>
    <dbReference type="NCBI Taxonomy" id="571177"/>
    <lineage>
        <taxon>Bacteria</taxon>
        <taxon>Pseudomonadati</taxon>
        <taxon>Thermodesulfobacteriota</taxon>
        <taxon>Desulfobacteria</taxon>
        <taxon>Desulfobacterales</taxon>
        <taxon>Desulfosarcinaceae</taxon>
        <taxon>Desulfosarcina</taxon>
    </lineage>
</organism>
<gene>
    <name evidence="1" type="ORF">DSCA_33430</name>
</gene>
<proteinExistence type="predicted"/>